<feature type="domain" description="SLH" evidence="3">
    <location>
        <begin position="166"/>
        <end position="240"/>
    </location>
</feature>
<accession>A0A833HMI9</accession>
<dbReference type="AlphaFoldDB" id="A0A833HMI9"/>
<evidence type="ECO:0000256" key="1">
    <source>
        <dbReference type="ARBA" id="ARBA00022737"/>
    </source>
</evidence>
<proteinExistence type="predicted"/>
<feature type="domain" description="SLH" evidence="3">
    <location>
        <begin position="99"/>
        <end position="162"/>
    </location>
</feature>
<dbReference type="EMBL" id="WBZB01000042">
    <property type="protein sequence ID" value="KAB3527444.1"/>
    <property type="molecule type" value="Genomic_DNA"/>
</dbReference>
<name>A0A833HMI9_9FIRM</name>
<evidence type="ECO:0000259" key="3">
    <source>
        <dbReference type="PROSITE" id="PS51272"/>
    </source>
</evidence>
<dbReference type="OrthoDB" id="9778320at2"/>
<gene>
    <name evidence="4" type="ORF">F8153_12110</name>
</gene>
<feature type="chain" id="PRO_5032910688" evidence="2">
    <location>
        <begin position="23"/>
        <end position="384"/>
    </location>
</feature>
<dbReference type="Pfam" id="PF00395">
    <property type="entry name" value="SLH"/>
    <property type="match status" value="2"/>
</dbReference>
<keyword evidence="2" id="KW-0732">Signal</keyword>
<dbReference type="Proteomes" id="UP000465601">
    <property type="component" value="Unassembled WGS sequence"/>
</dbReference>
<reference evidence="4 5" key="1">
    <citation type="submission" date="2019-10" db="EMBL/GenBank/DDBJ databases">
        <title>Alkaliphilus serpentinus sp. nov. and Alkaliphilus pronyensis sp. nov., two novel anaerobic alkaliphilic species isolated from the serpentinized-hosted hydrothermal field of the Prony Bay (New Caledonia).</title>
        <authorList>
            <person name="Postec A."/>
        </authorList>
    </citation>
    <scope>NUCLEOTIDE SEQUENCE [LARGE SCALE GENOMIC DNA]</scope>
    <source>
        <strain evidence="4 5">LacT</strain>
    </source>
</reference>
<comment type="caution">
    <text evidence="4">The sequence shown here is derived from an EMBL/GenBank/DDBJ whole genome shotgun (WGS) entry which is preliminary data.</text>
</comment>
<evidence type="ECO:0000256" key="2">
    <source>
        <dbReference type="SAM" id="SignalP"/>
    </source>
</evidence>
<feature type="signal peptide" evidence="2">
    <location>
        <begin position="1"/>
        <end position="22"/>
    </location>
</feature>
<keyword evidence="1" id="KW-0677">Repeat</keyword>
<protein>
    <submittedName>
        <fullName evidence="4">S-layer homology domain-containing protein</fullName>
    </submittedName>
</protein>
<organism evidence="4 5">
    <name type="scientific">Alkaliphilus serpentinus</name>
    <dbReference type="NCBI Taxonomy" id="1482731"/>
    <lineage>
        <taxon>Bacteria</taxon>
        <taxon>Bacillati</taxon>
        <taxon>Bacillota</taxon>
        <taxon>Clostridia</taxon>
        <taxon>Peptostreptococcales</taxon>
        <taxon>Natronincolaceae</taxon>
        <taxon>Alkaliphilus</taxon>
    </lineage>
</organism>
<sequence>MKKICFVLVVIAVLLSSLPSYANSGNEPSNWARLEVEFAIEKGLVPEWLQSNYQDPITRKEFSELFVTAIMSNVNRNFEYPVPAEDDWDFASLNIENFLSKVKVINQFKDTNSEYVTAAYAMGIINGISKDMFNPDGLITREQAAIMFVNYFQTMTYDNLDGEDINKHLDDLNDSSSWAKNAVERAYRSGLMQGISKPEKLNGEIVKKGVFDTKGNLTREQAIIVIYRTIETKSGLQQREILLRGYLPISMDALMSGFEIEGDDIRMLRSGFDSEYSNIKEAIRYKKDHILNFAKDRNSEELTVLYLTTYVAKINHTIEDIEDILSGETVIVDYGAFEVEFNTKGYLAEFRKKTSEFLITSNYRHQLYYQLNGELVRVSGVRVD</sequence>
<keyword evidence="5" id="KW-1185">Reference proteome</keyword>
<evidence type="ECO:0000313" key="4">
    <source>
        <dbReference type="EMBL" id="KAB3527444.1"/>
    </source>
</evidence>
<evidence type="ECO:0000313" key="5">
    <source>
        <dbReference type="Proteomes" id="UP000465601"/>
    </source>
</evidence>
<dbReference type="InterPro" id="IPR001119">
    <property type="entry name" value="SLH_dom"/>
</dbReference>
<dbReference type="RefSeq" id="WP_151866616.1">
    <property type="nucleotide sequence ID" value="NZ_WBZB01000042.1"/>
</dbReference>
<dbReference type="PROSITE" id="PS51272">
    <property type="entry name" value="SLH"/>
    <property type="match status" value="2"/>
</dbReference>